<feature type="transmembrane region" description="Helical" evidence="5">
    <location>
        <begin position="24"/>
        <end position="42"/>
    </location>
</feature>
<dbReference type="EMBL" id="CP003362">
    <property type="protein sequence ID" value="AGB48650.1"/>
    <property type="molecule type" value="Genomic_DNA"/>
</dbReference>
<evidence type="ECO:0000313" key="8">
    <source>
        <dbReference type="Proteomes" id="UP000010866"/>
    </source>
</evidence>
<comment type="subcellular location">
    <subcellularLocation>
        <location evidence="1">Membrane</location>
        <topology evidence="1">Multi-pass membrane protein</topology>
    </subcellularLocation>
</comment>
<accession>L0KVC7</accession>
<evidence type="ECO:0000256" key="1">
    <source>
        <dbReference type="ARBA" id="ARBA00004141"/>
    </source>
</evidence>
<feature type="domain" description="Yip1" evidence="6">
    <location>
        <begin position="3"/>
        <end position="199"/>
    </location>
</feature>
<feature type="transmembrane region" description="Helical" evidence="5">
    <location>
        <begin position="184"/>
        <end position="207"/>
    </location>
</feature>
<dbReference type="RefSeq" id="WP_015323819.1">
    <property type="nucleotide sequence ID" value="NC_019977.1"/>
</dbReference>
<keyword evidence="8" id="KW-1185">Reference proteome</keyword>
<dbReference type="STRING" id="867904.Metho_0378"/>
<evidence type="ECO:0000256" key="2">
    <source>
        <dbReference type="ARBA" id="ARBA00022692"/>
    </source>
</evidence>
<evidence type="ECO:0000256" key="5">
    <source>
        <dbReference type="SAM" id="Phobius"/>
    </source>
</evidence>
<evidence type="ECO:0000259" key="6">
    <source>
        <dbReference type="Pfam" id="PF04893"/>
    </source>
</evidence>
<dbReference type="HOGENOM" id="CLU_111437_0_0_2"/>
<feature type="transmembrane region" description="Helical" evidence="5">
    <location>
        <begin position="62"/>
        <end position="93"/>
    </location>
</feature>
<evidence type="ECO:0000256" key="3">
    <source>
        <dbReference type="ARBA" id="ARBA00022989"/>
    </source>
</evidence>
<feature type="transmembrane region" description="Helical" evidence="5">
    <location>
        <begin position="105"/>
        <end position="130"/>
    </location>
</feature>
<feature type="transmembrane region" description="Helical" evidence="5">
    <location>
        <begin position="150"/>
        <end position="172"/>
    </location>
</feature>
<proteinExistence type="predicted"/>
<dbReference type="Pfam" id="PF04893">
    <property type="entry name" value="Yip1"/>
    <property type="match status" value="1"/>
</dbReference>
<name>L0KVC7_METHD</name>
<organism evidence="7 8">
    <name type="scientific">Methanomethylovorans hollandica (strain DSM 15978 / NBRC 107637 / DMS1)</name>
    <dbReference type="NCBI Taxonomy" id="867904"/>
    <lineage>
        <taxon>Archaea</taxon>
        <taxon>Methanobacteriati</taxon>
        <taxon>Methanobacteriota</taxon>
        <taxon>Stenosarchaea group</taxon>
        <taxon>Methanomicrobia</taxon>
        <taxon>Methanosarcinales</taxon>
        <taxon>Methanosarcinaceae</taxon>
        <taxon>Methanomethylovorans</taxon>
    </lineage>
</organism>
<dbReference type="AlphaFoldDB" id="L0KVC7"/>
<keyword evidence="4 5" id="KW-0472">Membrane</keyword>
<keyword evidence="2 5" id="KW-0812">Transmembrane</keyword>
<evidence type="ECO:0000256" key="4">
    <source>
        <dbReference type="ARBA" id="ARBA00023136"/>
    </source>
</evidence>
<keyword evidence="3 5" id="KW-1133">Transmembrane helix</keyword>
<reference evidence="8" key="1">
    <citation type="submission" date="2012-02" db="EMBL/GenBank/DDBJ databases">
        <title>Complete sequence of chromosome of Methanomethylovorans hollandica DSM 15978.</title>
        <authorList>
            <person name="Lucas S."/>
            <person name="Copeland A."/>
            <person name="Lapidus A."/>
            <person name="Glavina del Rio T."/>
            <person name="Dalin E."/>
            <person name="Tice H."/>
            <person name="Bruce D."/>
            <person name="Goodwin L."/>
            <person name="Pitluck S."/>
            <person name="Peters L."/>
            <person name="Mikhailova N."/>
            <person name="Held B."/>
            <person name="Kyrpides N."/>
            <person name="Mavromatis K."/>
            <person name="Ivanova N."/>
            <person name="Brettin T."/>
            <person name="Detter J.C."/>
            <person name="Han C."/>
            <person name="Larimer F."/>
            <person name="Land M."/>
            <person name="Hauser L."/>
            <person name="Markowitz V."/>
            <person name="Cheng J.-F."/>
            <person name="Hugenholtz P."/>
            <person name="Woyke T."/>
            <person name="Wu D."/>
            <person name="Spring S."/>
            <person name="Schroeder M."/>
            <person name="Brambilla E."/>
            <person name="Klenk H.-P."/>
            <person name="Eisen J.A."/>
        </authorList>
    </citation>
    <scope>NUCLEOTIDE SEQUENCE [LARGE SCALE GENOMIC DNA]</scope>
    <source>
        <strain evidence="8">DSM 15978 / NBRC 107637 / DMS1</strain>
    </source>
</reference>
<dbReference type="GO" id="GO:0016020">
    <property type="term" value="C:membrane"/>
    <property type="evidence" value="ECO:0007669"/>
    <property type="project" value="UniProtKB-SubCell"/>
</dbReference>
<protein>
    <submittedName>
        <fullName evidence="7">Yip1 domain protein</fullName>
    </submittedName>
</protein>
<gene>
    <name evidence="7" type="ordered locus">Metho_0378</name>
</gene>
<dbReference type="GeneID" id="14407484"/>
<dbReference type="Proteomes" id="UP000010866">
    <property type="component" value="Chromosome"/>
</dbReference>
<dbReference type="OrthoDB" id="116519at2157"/>
<dbReference type="InterPro" id="IPR006977">
    <property type="entry name" value="Yip1_dom"/>
</dbReference>
<sequence length="208" mass="23215">MLQVLTDPNRFFEKKIRDRIDLKPPYAIIGILSLLILANAFVLTEKLMGNLLEDIPNIAQLIVITFGLISIMGSGIAGWLITSGLFYALSSLFLGKGYFTRVLEFVAYGFLPLILSFAISLVLMTGMCHFTNFATNDPLAIEQTMLKSTYMIASNFVSIIMTLWSANIWVFAMIHSRDLTTRNALITVGIPLGFYLAYMLYTVYLALG</sequence>
<evidence type="ECO:0000313" key="7">
    <source>
        <dbReference type="EMBL" id="AGB48650.1"/>
    </source>
</evidence>
<dbReference type="KEGG" id="mhz:Metho_0378"/>